<dbReference type="GO" id="GO:0004037">
    <property type="term" value="F:allantoicase activity"/>
    <property type="evidence" value="ECO:0007669"/>
    <property type="project" value="InterPro"/>
</dbReference>
<dbReference type="InterPro" id="IPR015908">
    <property type="entry name" value="Allantoicase_dom"/>
</dbReference>
<dbReference type="InterPro" id="IPR008979">
    <property type="entry name" value="Galactose-bd-like_sf"/>
</dbReference>
<keyword evidence="3" id="KW-0659">Purine metabolism</keyword>
<keyword evidence="9" id="KW-1185">Reference proteome</keyword>
<evidence type="ECO:0000313" key="8">
    <source>
        <dbReference type="EMBL" id="THV02429.1"/>
    </source>
</evidence>
<dbReference type="HAMAP" id="MF_00813">
    <property type="entry name" value="Allantoicase"/>
    <property type="match status" value="1"/>
</dbReference>
<dbReference type="GO" id="GO:0004848">
    <property type="term" value="F:ureidoglycolate hydrolase activity"/>
    <property type="evidence" value="ECO:0007669"/>
    <property type="project" value="InterPro"/>
</dbReference>
<accession>A0A4S8MJ48</accession>
<comment type="catalytic activity">
    <reaction evidence="6">
        <text>(S)-ureidoglycolate = urea + glyoxylate</text>
        <dbReference type="Rhea" id="RHEA:11304"/>
        <dbReference type="ChEBI" id="CHEBI:16199"/>
        <dbReference type="ChEBI" id="CHEBI:36655"/>
        <dbReference type="ChEBI" id="CHEBI:57296"/>
        <dbReference type="EC" id="4.3.2.3"/>
    </reaction>
</comment>
<dbReference type="SUPFAM" id="SSF51182">
    <property type="entry name" value="RmlC-like cupins"/>
    <property type="match status" value="1"/>
</dbReference>
<dbReference type="CDD" id="cd20298">
    <property type="entry name" value="cupin_UAH"/>
    <property type="match status" value="1"/>
</dbReference>
<evidence type="ECO:0000256" key="6">
    <source>
        <dbReference type="ARBA" id="ARBA00047684"/>
    </source>
</evidence>
<comment type="subunit">
    <text evidence="2">Homodimer.</text>
</comment>
<feature type="domain" description="Allantoicase" evidence="7">
    <location>
        <begin position="26"/>
        <end position="173"/>
    </location>
</feature>
<evidence type="ECO:0000313" key="9">
    <source>
        <dbReference type="Proteomes" id="UP000297245"/>
    </source>
</evidence>
<dbReference type="PANTHER" id="PTHR12045:SF3">
    <property type="entry name" value="INACTIVE ALLANTOICASE-RELATED"/>
    <property type="match status" value="1"/>
</dbReference>
<dbReference type="PANTHER" id="PTHR12045">
    <property type="entry name" value="ALLANTOICASE"/>
    <property type="match status" value="1"/>
</dbReference>
<dbReference type="Pfam" id="PF03561">
    <property type="entry name" value="Allantoicase"/>
    <property type="match status" value="2"/>
</dbReference>
<comment type="similarity">
    <text evidence="1">Belongs to the allantoicase family.</text>
</comment>
<dbReference type="GO" id="GO:0050385">
    <property type="term" value="F:ureidoglycolate lyase activity"/>
    <property type="evidence" value="ECO:0007669"/>
    <property type="project" value="UniProtKB-EC"/>
</dbReference>
<evidence type="ECO:0000256" key="4">
    <source>
        <dbReference type="ARBA" id="ARBA00022801"/>
    </source>
</evidence>
<evidence type="ECO:0000259" key="7">
    <source>
        <dbReference type="Pfam" id="PF03561"/>
    </source>
</evidence>
<evidence type="ECO:0000256" key="3">
    <source>
        <dbReference type="ARBA" id="ARBA00022631"/>
    </source>
</evidence>
<evidence type="ECO:0000256" key="1">
    <source>
        <dbReference type="ARBA" id="ARBA00009242"/>
    </source>
</evidence>
<dbReference type="Proteomes" id="UP000297245">
    <property type="component" value="Unassembled WGS sequence"/>
</dbReference>
<keyword evidence="5" id="KW-0456">Lyase</keyword>
<dbReference type="InterPro" id="IPR047233">
    <property type="entry name" value="UAH_cupin"/>
</dbReference>
<feature type="domain" description="Allantoicase" evidence="7">
    <location>
        <begin position="193"/>
        <end position="337"/>
    </location>
</feature>
<dbReference type="Pfam" id="PF04115">
    <property type="entry name" value="Ureidogly_lyase"/>
    <property type="match status" value="1"/>
</dbReference>
<dbReference type="GO" id="GO:0006144">
    <property type="term" value="P:purine nucleobase metabolic process"/>
    <property type="evidence" value="ECO:0007669"/>
    <property type="project" value="UniProtKB-KW"/>
</dbReference>
<dbReference type="Gene3D" id="2.60.120.260">
    <property type="entry name" value="Galactose-binding domain-like"/>
    <property type="match status" value="2"/>
</dbReference>
<dbReference type="NCBIfam" id="TIGR02961">
    <property type="entry name" value="allantoicase"/>
    <property type="match status" value="1"/>
</dbReference>
<dbReference type="Gene3D" id="2.60.120.480">
    <property type="entry name" value="Ureidoglycolate hydrolase"/>
    <property type="match status" value="1"/>
</dbReference>
<dbReference type="InterPro" id="IPR005164">
    <property type="entry name" value="Allantoicase"/>
</dbReference>
<sequence>MAQSVPLESFSQKFSATTELSSVAIGGRIVSVSDEFFAEAFHLLLVEPAPSLKGQFGPNGALYSGWESRRHNPTHDWCIIKLGASGSIVGFDIDTSHFNGNEAPHVSVEAFYDPSGEDPTVNDPRWTEVLPKVPLGPNAHHLFTIPGLPAATFVKLNMYPDGGIARFKVYGHVTPIIPASAEEVFDLAYVFAGGRVEFISDQHFGVGSNLILPGRGKDMGDGWETKRSRHPGHKDWAIIRLAVPGLLQHVEIDTAHFKGNFPESCEMHALYSEGVVDWTVGRGEDKEWQLILPRTKLGPHRQHYFQLENVQGTKFTHVKVTIHPDGGIKRVRVFGRRADIESSSATGQDTLASATMDNASTASVLSRPRKSITEILPVLPLTPEAFAPFGQVIQAYGDHTAAPKGTKITPANAGTASKFHKLSLLESSYLPESGATSGLSVYRCQPLRDIGPDRIAELTTLERHSFTNQAFVPMGSGPGEGLLDPAQRYLVVVAHNGEDDRPNLSTLRAFVASTAQGIVYNKAVWHQPMTVLDKALDFTCVETQIGNGGKEDCEIVDLDAGIGLRIQ</sequence>
<evidence type="ECO:0000256" key="5">
    <source>
        <dbReference type="ARBA" id="ARBA00023239"/>
    </source>
</evidence>
<dbReference type="EMBL" id="ML179077">
    <property type="protein sequence ID" value="THV02429.1"/>
    <property type="molecule type" value="Genomic_DNA"/>
</dbReference>
<dbReference type="OrthoDB" id="10266039at2759"/>
<dbReference type="InterPro" id="IPR007247">
    <property type="entry name" value="Ureidogly_lyase"/>
</dbReference>
<dbReference type="FunFam" id="2.60.120.260:FF:000059">
    <property type="entry name" value="Probable allantoicase"/>
    <property type="match status" value="1"/>
</dbReference>
<dbReference type="GO" id="GO:0000256">
    <property type="term" value="P:allantoin catabolic process"/>
    <property type="evidence" value="ECO:0007669"/>
    <property type="project" value="InterPro"/>
</dbReference>
<dbReference type="InterPro" id="IPR024060">
    <property type="entry name" value="Ureidoglycolate_lyase_dom_sf"/>
</dbReference>
<evidence type="ECO:0000256" key="2">
    <source>
        <dbReference type="ARBA" id="ARBA00011738"/>
    </source>
</evidence>
<protein>
    <submittedName>
        <fullName evidence="8">Allantoicase</fullName>
    </submittedName>
</protein>
<reference evidence="8 9" key="1">
    <citation type="journal article" date="2019" name="Nat. Ecol. Evol.">
        <title>Megaphylogeny resolves global patterns of mushroom evolution.</title>
        <authorList>
            <person name="Varga T."/>
            <person name="Krizsan K."/>
            <person name="Foldi C."/>
            <person name="Dima B."/>
            <person name="Sanchez-Garcia M."/>
            <person name="Sanchez-Ramirez S."/>
            <person name="Szollosi G.J."/>
            <person name="Szarkandi J.G."/>
            <person name="Papp V."/>
            <person name="Albert L."/>
            <person name="Andreopoulos W."/>
            <person name="Angelini C."/>
            <person name="Antonin V."/>
            <person name="Barry K.W."/>
            <person name="Bougher N.L."/>
            <person name="Buchanan P."/>
            <person name="Buyck B."/>
            <person name="Bense V."/>
            <person name="Catcheside P."/>
            <person name="Chovatia M."/>
            <person name="Cooper J."/>
            <person name="Damon W."/>
            <person name="Desjardin D."/>
            <person name="Finy P."/>
            <person name="Geml J."/>
            <person name="Haridas S."/>
            <person name="Hughes K."/>
            <person name="Justo A."/>
            <person name="Karasinski D."/>
            <person name="Kautmanova I."/>
            <person name="Kiss B."/>
            <person name="Kocsube S."/>
            <person name="Kotiranta H."/>
            <person name="LaButti K.M."/>
            <person name="Lechner B.E."/>
            <person name="Liimatainen K."/>
            <person name="Lipzen A."/>
            <person name="Lukacs Z."/>
            <person name="Mihaltcheva S."/>
            <person name="Morgado L.N."/>
            <person name="Niskanen T."/>
            <person name="Noordeloos M.E."/>
            <person name="Ohm R.A."/>
            <person name="Ortiz-Santana B."/>
            <person name="Ovrebo C."/>
            <person name="Racz N."/>
            <person name="Riley R."/>
            <person name="Savchenko A."/>
            <person name="Shiryaev A."/>
            <person name="Soop K."/>
            <person name="Spirin V."/>
            <person name="Szebenyi C."/>
            <person name="Tomsovsky M."/>
            <person name="Tulloss R.E."/>
            <person name="Uehling J."/>
            <person name="Grigoriev I.V."/>
            <person name="Vagvolgyi C."/>
            <person name="Papp T."/>
            <person name="Martin F.M."/>
            <person name="Miettinen O."/>
            <person name="Hibbett D.S."/>
            <person name="Nagy L.G."/>
        </authorList>
    </citation>
    <scope>NUCLEOTIDE SEQUENCE [LARGE SCALE GENOMIC DNA]</scope>
    <source>
        <strain evidence="8 9">CBS 962.96</strain>
    </source>
</reference>
<name>A0A4S8MJ48_DENBC</name>
<proteinExistence type="inferred from homology"/>
<organism evidence="8 9">
    <name type="scientific">Dendrothele bispora (strain CBS 962.96)</name>
    <dbReference type="NCBI Taxonomy" id="1314807"/>
    <lineage>
        <taxon>Eukaryota</taxon>
        <taxon>Fungi</taxon>
        <taxon>Dikarya</taxon>
        <taxon>Basidiomycota</taxon>
        <taxon>Agaricomycotina</taxon>
        <taxon>Agaricomycetes</taxon>
        <taxon>Agaricomycetidae</taxon>
        <taxon>Agaricales</taxon>
        <taxon>Agaricales incertae sedis</taxon>
        <taxon>Dendrothele</taxon>
    </lineage>
</organism>
<dbReference type="AlphaFoldDB" id="A0A4S8MJ48"/>
<dbReference type="InterPro" id="IPR011051">
    <property type="entry name" value="RmlC_Cupin_sf"/>
</dbReference>
<dbReference type="SUPFAM" id="SSF49785">
    <property type="entry name" value="Galactose-binding domain-like"/>
    <property type="match status" value="2"/>
</dbReference>
<gene>
    <name evidence="8" type="ORF">K435DRAFT_353894</name>
</gene>
<keyword evidence="4" id="KW-0378">Hydrolase</keyword>